<evidence type="ECO:0000313" key="1">
    <source>
        <dbReference type="EMBL" id="KAH3768557.1"/>
    </source>
</evidence>
<evidence type="ECO:0000313" key="2">
    <source>
        <dbReference type="Proteomes" id="UP000828390"/>
    </source>
</evidence>
<proteinExistence type="predicted"/>
<dbReference type="SUPFAM" id="SSF53474">
    <property type="entry name" value="alpha/beta-Hydrolases"/>
    <property type="match status" value="1"/>
</dbReference>
<name>A0A9D4DYI5_DREPO</name>
<comment type="caution">
    <text evidence="1">The sequence shown here is derived from an EMBL/GenBank/DDBJ whole genome shotgun (WGS) entry which is preliminary data.</text>
</comment>
<protein>
    <submittedName>
        <fullName evidence="1">Uncharacterized protein</fullName>
    </submittedName>
</protein>
<dbReference type="GO" id="GO:0006629">
    <property type="term" value="P:lipid metabolic process"/>
    <property type="evidence" value="ECO:0007669"/>
    <property type="project" value="InterPro"/>
</dbReference>
<dbReference type="InterPro" id="IPR029058">
    <property type="entry name" value="AB_hydrolase_fold"/>
</dbReference>
<keyword evidence="2" id="KW-1185">Reference proteome</keyword>
<dbReference type="AlphaFoldDB" id="A0A9D4DYI5"/>
<reference evidence="1" key="1">
    <citation type="journal article" date="2019" name="bioRxiv">
        <title>The Genome of the Zebra Mussel, Dreissena polymorpha: A Resource for Invasive Species Research.</title>
        <authorList>
            <person name="McCartney M.A."/>
            <person name="Auch B."/>
            <person name="Kono T."/>
            <person name="Mallez S."/>
            <person name="Zhang Y."/>
            <person name="Obille A."/>
            <person name="Becker A."/>
            <person name="Abrahante J.E."/>
            <person name="Garbe J."/>
            <person name="Badalamenti J.P."/>
            <person name="Herman A."/>
            <person name="Mangelson H."/>
            <person name="Liachko I."/>
            <person name="Sullivan S."/>
            <person name="Sone E.D."/>
            <person name="Koren S."/>
            <person name="Silverstein K.A.T."/>
            <person name="Beckman K.B."/>
            <person name="Gohl D.M."/>
        </authorList>
    </citation>
    <scope>NUCLEOTIDE SEQUENCE</scope>
    <source>
        <strain evidence="1">Duluth1</strain>
        <tissue evidence="1">Whole animal</tissue>
    </source>
</reference>
<dbReference type="Proteomes" id="UP000828390">
    <property type="component" value="Unassembled WGS sequence"/>
</dbReference>
<dbReference type="EMBL" id="JAIWYP010000009">
    <property type="protein sequence ID" value="KAH3768557.1"/>
    <property type="molecule type" value="Genomic_DNA"/>
</dbReference>
<sequence>MLNPVVLVPGLGGSQIRARLNKPHTVASYCKKRTQSFTDLWLDIKQLTFLWINCFLDNMRLEYDNVTRTTKNSPGVETMIPGFGTTETVEYLDSVKIPLTKYFNDIVQAMVKWGYKRNVSVFGAPYDFRKAPNELKGYLTALQQLIERAYYKNKNQRVYIITHSMGSPVTLYLINRMTQAWKDKFIMGFISLAGVWGGALKPIRLMITGDNLHIPLINPLKTRRMQRSMTSTAWLMPSDEFWKPDEVLVVSPARNYTVRDYKQLFKDIDYETGYMIWEDTKGLVNPLQAPQVEMHCLHGVDVPTAGRFLYDKSTWLKKNPKYIKDNGDGTVNIRSLLGCLRLQDQQNQTVYHKTFHGVEHLDILHHKDVIAYIKGVLIKK</sequence>
<dbReference type="PANTHER" id="PTHR11440">
    <property type="entry name" value="LECITHIN-CHOLESTEROL ACYLTRANSFERASE-RELATED"/>
    <property type="match status" value="1"/>
</dbReference>
<accession>A0A9D4DYI5</accession>
<reference evidence="1" key="2">
    <citation type="submission" date="2020-11" db="EMBL/GenBank/DDBJ databases">
        <authorList>
            <person name="McCartney M.A."/>
            <person name="Auch B."/>
            <person name="Kono T."/>
            <person name="Mallez S."/>
            <person name="Becker A."/>
            <person name="Gohl D.M."/>
            <person name="Silverstein K.A.T."/>
            <person name="Koren S."/>
            <person name="Bechman K.B."/>
            <person name="Herman A."/>
            <person name="Abrahante J.E."/>
            <person name="Garbe J."/>
        </authorList>
    </citation>
    <scope>NUCLEOTIDE SEQUENCE</scope>
    <source>
        <strain evidence="1">Duluth1</strain>
        <tissue evidence="1">Whole animal</tissue>
    </source>
</reference>
<dbReference type="GO" id="GO:0008374">
    <property type="term" value="F:O-acyltransferase activity"/>
    <property type="evidence" value="ECO:0007669"/>
    <property type="project" value="InterPro"/>
</dbReference>
<dbReference type="Gene3D" id="3.40.50.1820">
    <property type="entry name" value="alpha/beta hydrolase"/>
    <property type="match status" value="2"/>
</dbReference>
<dbReference type="InterPro" id="IPR003386">
    <property type="entry name" value="LACT/PDAT_acylTrfase"/>
</dbReference>
<gene>
    <name evidence="1" type="ORF">DPMN_169772</name>
</gene>
<dbReference type="Pfam" id="PF02450">
    <property type="entry name" value="LCAT"/>
    <property type="match status" value="1"/>
</dbReference>
<organism evidence="1 2">
    <name type="scientific">Dreissena polymorpha</name>
    <name type="common">Zebra mussel</name>
    <name type="synonym">Mytilus polymorpha</name>
    <dbReference type="NCBI Taxonomy" id="45954"/>
    <lineage>
        <taxon>Eukaryota</taxon>
        <taxon>Metazoa</taxon>
        <taxon>Spiralia</taxon>
        <taxon>Lophotrochozoa</taxon>
        <taxon>Mollusca</taxon>
        <taxon>Bivalvia</taxon>
        <taxon>Autobranchia</taxon>
        <taxon>Heteroconchia</taxon>
        <taxon>Euheterodonta</taxon>
        <taxon>Imparidentia</taxon>
        <taxon>Neoheterodontei</taxon>
        <taxon>Myida</taxon>
        <taxon>Dreissenoidea</taxon>
        <taxon>Dreissenidae</taxon>
        <taxon>Dreissena</taxon>
    </lineage>
</organism>